<protein>
    <submittedName>
        <fullName evidence="3">Predicted protein</fullName>
    </submittedName>
</protein>
<dbReference type="Gene3D" id="1.50.10.10">
    <property type="match status" value="1"/>
</dbReference>
<dbReference type="AlphaFoldDB" id="D9X2K7"/>
<dbReference type="Proteomes" id="UP000004184">
    <property type="component" value="Unassembled WGS sequence"/>
</dbReference>
<dbReference type="SUPFAM" id="SSF158745">
    <property type="entry name" value="LanC-like"/>
    <property type="match status" value="1"/>
</dbReference>
<keyword evidence="4" id="KW-1185">Reference proteome</keyword>
<feature type="binding site" evidence="1">
    <location>
        <position position="930"/>
    </location>
    <ligand>
        <name>Zn(2+)</name>
        <dbReference type="ChEBI" id="CHEBI:29105"/>
    </ligand>
</feature>
<dbReference type="PIRSF" id="PIRSF037228">
    <property type="entry name" value="Lant_mod_RumM"/>
    <property type="match status" value="1"/>
</dbReference>
<feature type="binding site" evidence="1">
    <location>
        <position position="884"/>
    </location>
    <ligand>
        <name>Zn(2+)</name>
        <dbReference type="ChEBI" id="CHEBI:29105"/>
    </ligand>
</feature>
<evidence type="ECO:0000313" key="4">
    <source>
        <dbReference type="Proteomes" id="UP000004184"/>
    </source>
</evidence>
<dbReference type="Pfam" id="PF05147">
    <property type="entry name" value="LANC_like"/>
    <property type="match status" value="1"/>
</dbReference>
<dbReference type="SMART" id="SM01260">
    <property type="entry name" value="LANC_like"/>
    <property type="match status" value="1"/>
</dbReference>
<accession>D9X2K7</accession>
<dbReference type="GO" id="GO:0046872">
    <property type="term" value="F:metal ion binding"/>
    <property type="evidence" value="ECO:0007669"/>
    <property type="project" value="UniProtKB-KW"/>
</dbReference>
<dbReference type="GO" id="GO:0005975">
    <property type="term" value="P:carbohydrate metabolic process"/>
    <property type="evidence" value="ECO:0007669"/>
    <property type="project" value="InterPro"/>
</dbReference>
<dbReference type="Pfam" id="PF13575">
    <property type="entry name" value="DUF4135"/>
    <property type="match status" value="1"/>
</dbReference>
<dbReference type="InterPro" id="IPR012341">
    <property type="entry name" value="6hp_glycosidase-like_sf"/>
</dbReference>
<evidence type="ECO:0000313" key="3">
    <source>
        <dbReference type="EMBL" id="EFL33676.1"/>
    </source>
</evidence>
<organism evidence="3 4">
    <name type="scientific">Streptomyces viridochromogenes (strain DSM 40736 / JCM 4977 / BCRC 1201 / Tue 494)</name>
    <dbReference type="NCBI Taxonomy" id="591159"/>
    <lineage>
        <taxon>Bacteria</taxon>
        <taxon>Bacillati</taxon>
        <taxon>Actinomycetota</taxon>
        <taxon>Actinomycetes</taxon>
        <taxon>Kitasatosporales</taxon>
        <taxon>Streptomycetaceae</taxon>
        <taxon>Streptomyces</taxon>
    </lineage>
</organism>
<evidence type="ECO:0000259" key="2">
    <source>
        <dbReference type="Pfam" id="PF13575"/>
    </source>
</evidence>
<dbReference type="EMBL" id="GG657757">
    <property type="protein sequence ID" value="EFL33676.1"/>
    <property type="molecule type" value="Genomic_DNA"/>
</dbReference>
<dbReference type="CDD" id="cd04792">
    <property type="entry name" value="LanM-like"/>
    <property type="match status" value="1"/>
</dbReference>
<dbReference type="InterPro" id="IPR025410">
    <property type="entry name" value="Lant_dehyd"/>
</dbReference>
<name>D9X2K7_STRVT</name>
<dbReference type="STRING" id="591159.SSQG_04194"/>
<sequence>MISPAEYYPEFNSVEFEETITPLAQFDSETTAVLRDGRSGVASRTSAPGVGTGSRTAAVEEWLRGSEQYPFQHVVRTVAATLADTDPLASFADLFADQQAALVQLLERAEVRLRGVYMRPLVAAINHARENDLLRGATPRERYEYFVKESSRTSFTTVSGLSFPVLQDVTRILLRNETDSVGELCTRLRADRAAIEDTFGIDASDLLESFGLPEGDTHHHGRTVAVLVFRSGKRLVYKPRDVSCEAAYVSIAGEVNAHFGTSLVAATVLERDRYGYVEYIEAEDVSDISPEFLYASGELAAVLYLLNARDMHFENILPTRRGPLPIDLETILHPERVHTGMIPEVTGNAYEMIAQSVYGIGILPLVMAGKGGDGGHVDLGFLGAQGNGNSPFKAVQFKDPYTDYISLAFQAAAAAERRTVVNALTKHEVYDLGRHMADGFTKVYRAAMVDPDTWTALLRKTATDLRIRYVHNATVLYAQTLRMSSSPSALEDTAPYLALLKRIAIASPASARQLVRSELRQLAERDVPYFTVASTDTALMDGEGTEIGAAFDRSPLDLVLAKAARLSEFDLSEQLRLIHSAFASRFPDNHLTPVAGLAPVPGRPGSAALKSDNELKTVVRTLCDHLIATSLPDRFEHLPRTWIGPRASAEADRPWPPCVLGYDLYTGRTGPALALAAAGRLLDEGRYRDLSAQIFSTTAEILATESYETRNIQQLGFGGYTGMAGILFALSAAGRILGEDSWTRAAQGAVPLILDQVSSVPPGKLPLDVISGLAGAMSCITAIGGPHANAAVTALTSILVDSFQGGASGEWLGPVLAQSGFGHGISGILHALSRVHPRLSPGLRPLVESTLQDLAGRLHGFFDAEERNWHTSIDRPTSFATGWCHGPAGIALALSTYADVSGGNEVVRMRDTAVDYVLRQGFGRNLTWCHGDLGNHDALITLADCGVTSLRAEIEKIEQRWLHPETFARKLGDTSSRYAHTNSLLVGTAGIVLHLVNRVDPAGRISPTTFVASEGR</sequence>
<keyword evidence="1" id="KW-0862">Zinc</keyword>
<dbReference type="PRINTS" id="PR01950">
    <property type="entry name" value="LANCSUPER"/>
</dbReference>
<keyword evidence="1" id="KW-0479">Metal-binding</keyword>
<proteinExistence type="predicted"/>
<dbReference type="RefSeq" id="WP_003991784.1">
    <property type="nucleotide sequence ID" value="NZ_GG657757.1"/>
</dbReference>
<dbReference type="InterPro" id="IPR017146">
    <property type="entry name" value="Lanti_2_LanM"/>
</dbReference>
<dbReference type="InterPro" id="IPR007822">
    <property type="entry name" value="LANC-like"/>
</dbReference>
<dbReference type="HOGENOM" id="CLU_009398_1_1_11"/>
<feature type="binding site" evidence="1">
    <location>
        <position position="929"/>
    </location>
    <ligand>
        <name>Zn(2+)</name>
        <dbReference type="ChEBI" id="CHEBI:29105"/>
    </ligand>
</feature>
<dbReference type="OrthoDB" id="9148343at2"/>
<dbReference type="NCBIfam" id="TIGR03897">
    <property type="entry name" value="lanti_2_LanM"/>
    <property type="match status" value="1"/>
</dbReference>
<feature type="domain" description="Lantibiotic biosynthesis protein dehydration" evidence="2">
    <location>
        <begin position="163"/>
        <end position="532"/>
    </location>
</feature>
<dbReference type="eggNOG" id="COG4403">
    <property type="taxonomic scope" value="Bacteria"/>
</dbReference>
<dbReference type="GO" id="GO:0031179">
    <property type="term" value="P:peptide modification"/>
    <property type="evidence" value="ECO:0007669"/>
    <property type="project" value="InterPro"/>
</dbReference>
<evidence type="ECO:0000256" key="1">
    <source>
        <dbReference type="PIRSR" id="PIRSR607822-1"/>
    </source>
</evidence>
<gene>
    <name evidence="3" type="ORF">SSQG_04194</name>
</gene>
<reference evidence="4" key="1">
    <citation type="submission" date="2009-02" db="EMBL/GenBank/DDBJ databases">
        <title>Annotation of Streptomyces viridochromogenes strain DSM 40736.</title>
        <authorList>
            <consortium name="The Broad Institute Genome Sequencing Platform"/>
            <consortium name="Broad Institute Microbial Sequencing Center"/>
            <person name="Fischbach M."/>
            <person name="Godfrey P."/>
            <person name="Ward D."/>
            <person name="Young S."/>
            <person name="Zeng Q."/>
            <person name="Koehrsen M."/>
            <person name="Alvarado L."/>
            <person name="Berlin A.M."/>
            <person name="Bochicchio J."/>
            <person name="Borenstein D."/>
            <person name="Chapman S.B."/>
            <person name="Chen Z."/>
            <person name="Engels R."/>
            <person name="Freedman E."/>
            <person name="Gellesch M."/>
            <person name="Goldberg J."/>
            <person name="Griggs A."/>
            <person name="Gujja S."/>
            <person name="Heilman E.R."/>
            <person name="Heiman D.I."/>
            <person name="Hepburn T.A."/>
            <person name="Howarth C."/>
            <person name="Jen D."/>
            <person name="Larson L."/>
            <person name="Lewis B."/>
            <person name="Mehta T."/>
            <person name="Park D."/>
            <person name="Pearson M."/>
            <person name="Richards J."/>
            <person name="Roberts A."/>
            <person name="Saif S."/>
            <person name="Shea T.D."/>
            <person name="Shenoy N."/>
            <person name="Sisk P."/>
            <person name="Stolte C."/>
            <person name="Sykes S.N."/>
            <person name="Thomson T."/>
            <person name="Walk T."/>
            <person name="White J."/>
            <person name="Yandava C."/>
            <person name="Straight P."/>
            <person name="Clardy J."/>
            <person name="Hung D."/>
            <person name="Kolter R."/>
            <person name="Mekalanos J."/>
            <person name="Walker S."/>
            <person name="Walsh C.T."/>
            <person name="Wieland-Brown L.C."/>
            <person name="Haas B."/>
            <person name="Nusbaum C."/>
            <person name="Birren B."/>
        </authorList>
    </citation>
    <scope>NUCLEOTIDE SEQUENCE [LARGE SCALE GENOMIC DNA]</scope>
    <source>
        <strain evidence="4">DSM 40736 / JCM 4977 / BCRC 1201 / Tue 494</strain>
    </source>
</reference>